<organism evidence="5 6">
    <name type="scientific">Vibrio parahaemolyticus</name>
    <dbReference type="NCBI Taxonomy" id="670"/>
    <lineage>
        <taxon>Bacteria</taxon>
        <taxon>Pseudomonadati</taxon>
        <taxon>Pseudomonadota</taxon>
        <taxon>Gammaproteobacteria</taxon>
        <taxon>Vibrionales</taxon>
        <taxon>Vibrionaceae</taxon>
        <taxon>Vibrio</taxon>
    </lineage>
</organism>
<evidence type="ECO:0000313" key="5">
    <source>
        <dbReference type="EMBL" id="OXE34657.1"/>
    </source>
</evidence>
<dbReference type="InterPro" id="IPR011010">
    <property type="entry name" value="DNA_brk_join_enz"/>
</dbReference>
<name>A0A0L8S3E8_VIBPH</name>
<dbReference type="GO" id="GO:0006310">
    <property type="term" value="P:DNA recombination"/>
    <property type="evidence" value="ECO:0007669"/>
    <property type="project" value="UniProtKB-KW"/>
</dbReference>
<comment type="similarity">
    <text evidence="1">Belongs to the 'phage' integrase family.</text>
</comment>
<dbReference type="EMBL" id="NIXT01000025">
    <property type="protein sequence ID" value="OXE34657.1"/>
    <property type="molecule type" value="Genomic_DNA"/>
</dbReference>
<evidence type="ECO:0000313" key="6">
    <source>
        <dbReference type="Proteomes" id="UP000214596"/>
    </source>
</evidence>
<keyword evidence="3" id="KW-0238">DNA-binding</keyword>
<dbReference type="AlphaFoldDB" id="A0A0L8S3E8"/>
<accession>A0A0L8S3E8</accession>
<reference evidence="5 6" key="1">
    <citation type="journal article" date="2017" name="Appl. Environ. Microbiol.">
        <title>Parallel evolution of two clades of a major Atlantic endemic Vibrio parahaemolyticus pathogen lineage by independent acquisition of related pathogenicity islands.</title>
        <authorList>
            <person name="Xu F."/>
            <person name="Gonzalez-Escalona N."/>
            <person name="Drees K.P."/>
            <person name="Sebra R.P."/>
            <person name="Cooper V.S."/>
            <person name="Jones S.H."/>
            <person name="Whistler C.A."/>
        </authorList>
    </citation>
    <scope>NUCLEOTIDE SEQUENCE [LARGE SCALE GENOMIC DNA]</scope>
    <source>
        <strain evidence="5 6">MAVP-3</strain>
    </source>
</reference>
<dbReference type="PANTHER" id="PTHR30629:SF2">
    <property type="entry name" value="PROPHAGE INTEGRASE INTS-RELATED"/>
    <property type="match status" value="1"/>
</dbReference>
<dbReference type="InterPro" id="IPR013762">
    <property type="entry name" value="Integrase-like_cat_sf"/>
</dbReference>
<protein>
    <submittedName>
        <fullName evidence="5">Site-specific integrase</fullName>
    </submittedName>
</protein>
<dbReference type="RefSeq" id="WP_005479514.1">
    <property type="nucleotide sequence ID" value="NZ_CAMFGX010000012.1"/>
</dbReference>
<dbReference type="Gene3D" id="1.10.150.130">
    <property type="match status" value="1"/>
</dbReference>
<comment type="caution">
    <text evidence="5">The sequence shown here is derived from an EMBL/GenBank/DDBJ whole genome shotgun (WGS) entry which is preliminary data.</text>
</comment>
<dbReference type="InterPro" id="IPR002104">
    <property type="entry name" value="Integrase_catalytic"/>
</dbReference>
<keyword evidence="2" id="KW-0229">DNA integration</keyword>
<evidence type="ECO:0000256" key="2">
    <source>
        <dbReference type="ARBA" id="ARBA00022908"/>
    </source>
</evidence>
<proteinExistence type="inferred from homology"/>
<sequence length="370" mass="42225">MKTITTTKSPTVKDYIDAYLIERKYCAAPSTLASDLSRAKNINEALGEFPINAVSHTQINMLLVSWHERFRNKTINEHLTILRRISLKAVRDGVIARNPMTGVQNFKTVDPEPNPFTKKELARMHECKNVCTQGQNAVMLNLLTGLRISELIALSWQDINWEREVLYVRRACVLNIYKCPKTKGSVREVDLNPLALKLLKEQLKLTGKRRPQTINILECDNKTFTKDSVSFIFLNTKTNQPFTDAKEFTERFFIKFLEQAGVAHRGVGQLRHTFASQCLTTGISKDWLAVQMGHKSTTMIDKHYGRWIREDSPNYAREAAQHLQDIFGLPQIKPTVTLPAVPHSSLVLLKKLQSKPQLIQLLEGMLESDR</sequence>
<dbReference type="OrthoDB" id="5391994at2"/>
<dbReference type="Proteomes" id="UP000214596">
    <property type="component" value="Unassembled WGS sequence"/>
</dbReference>
<dbReference type="CDD" id="cd01189">
    <property type="entry name" value="INT_ICEBs1_C_like"/>
    <property type="match status" value="1"/>
</dbReference>
<gene>
    <name evidence="5" type="ORF">CA163_01205</name>
</gene>
<dbReference type="Gene3D" id="1.10.443.10">
    <property type="entry name" value="Intergrase catalytic core"/>
    <property type="match status" value="1"/>
</dbReference>
<evidence type="ECO:0000256" key="1">
    <source>
        <dbReference type="ARBA" id="ARBA00008857"/>
    </source>
</evidence>
<dbReference type="Pfam" id="PF00589">
    <property type="entry name" value="Phage_integrase"/>
    <property type="match status" value="1"/>
</dbReference>
<dbReference type="SUPFAM" id="SSF56349">
    <property type="entry name" value="DNA breaking-rejoining enzymes"/>
    <property type="match status" value="1"/>
</dbReference>
<evidence type="ECO:0000256" key="4">
    <source>
        <dbReference type="ARBA" id="ARBA00023172"/>
    </source>
</evidence>
<dbReference type="InterPro" id="IPR050808">
    <property type="entry name" value="Phage_Integrase"/>
</dbReference>
<evidence type="ECO:0000256" key="3">
    <source>
        <dbReference type="ARBA" id="ARBA00023125"/>
    </source>
</evidence>
<dbReference type="GO" id="GO:0015074">
    <property type="term" value="P:DNA integration"/>
    <property type="evidence" value="ECO:0007669"/>
    <property type="project" value="UniProtKB-KW"/>
</dbReference>
<dbReference type="GeneID" id="1189649"/>
<dbReference type="PROSITE" id="PS51898">
    <property type="entry name" value="TYR_RECOMBINASE"/>
    <property type="match status" value="1"/>
</dbReference>
<dbReference type="STRING" id="670.ACZ92_18905"/>
<dbReference type="InterPro" id="IPR010998">
    <property type="entry name" value="Integrase_recombinase_N"/>
</dbReference>
<dbReference type="GO" id="GO:0003677">
    <property type="term" value="F:DNA binding"/>
    <property type="evidence" value="ECO:0007669"/>
    <property type="project" value="UniProtKB-KW"/>
</dbReference>
<keyword evidence="4" id="KW-0233">DNA recombination</keyword>
<dbReference type="OMA" id="AGGRIWH"/>
<dbReference type="PANTHER" id="PTHR30629">
    <property type="entry name" value="PROPHAGE INTEGRASE"/>
    <property type="match status" value="1"/>
</dbReference>